<comment type="caution">
    <text evidence="3">The sequence shown here is derived from an EMBL/GenBank/DDBJ whole genome shotgun (WGS) entry which is preliminary data.</text>
</comment>
<dbReference type="SMART" id="SM00176">
    <property type="entry name" value="RAN"/>
    <property type="match status" value="1"/>
</dbReference>
<reference evidence="3" key="1">
    <citation type="submission" date="2021-06" db="EMBL/GenBank/DDBJ databases">
        <authorList>
            <person name="Kallberg Y."/>
            <person name="Tangrot J."/>
            <person name="Rosling A."/>
        </authorList>
    </citation>
    <scope>NUCLEOTIDE SEQUENCE</scope>
    <source>
        <strain evidence="3">IA702</strain>
    </source>
</reference>
<dbReference type="Proteomes" id="UP000789572">
    <property type="component" value="Unassembled WGS sequence"/>
</dbReference>
<dbReference type="SMART" id="SM00173">
    <property type="entry name" value="RAS"/>
    <property type="match status" value="1"/>
</dbReference>
<protein>
    <submittedName>
        <fullName evidence="3">7537_t:CDS:1</fullName>
    </submittedName>
</protein>
<dbReference type="InterPro" id="IPR027417">
    <property type="entry name" value="P-loop_NTPase"/>
</dbReference>
<proteinExistence type="inferred from homology"/>
<dbReference type="Gene3D" id="3.40.50.300">
    <property type="entry name" value="P-loop containing nucleotide triphosphate hydrolases"/>
    <property type="match status" value="1"/>
</dbReference>
<dbReference type="GO" id="GO:0006396">
    <property type="term" value="P:RNA processing"/>
    <property type="evidence" value="ECO:0007669"/>
    <property type="project" value="InterPro"/>
</dbReference>
<dbReference type="Pfam" id="PF00071">
    <property type="entry name" value="Ras"/>
    <property type="match status" value="1"/>
</dbReference>
<organism evidence="3 4">
    <name type="scientific">Paraglomus occultum</name>
    <dbReference type="NCBI Taxonomy" id="144539"/>
    <lineage>
        <taxon>Eukaryota</taxon>
        <taxon>Fungi</taxon>
        <taxon>Fungi incertae sedis</taxon>
        <taxon>Mucoromycota</taxon>
        <taxon>Glomeromycotina</taxon>
        <taxon>Glomeromycetes</taxon>
        <taxon>Paraglomerales</taxon>
        <taxon>Paraglomeraceae</taxon>
        <taxon>Paraglomus</taxon>
    </lineage>
</organism>
<feature type="domain" description="A to I editase" evidence="2">
    <location>
        <begin position="255"/>
        <end position="329"/>
    </location>
</feature>
<dbReference type="InterPro" id="IPR050209">
    <property type="entry name" value="Rab_GTPases_membrane_traffic"/>
</dbReference>
<dbReference type="GO" id="GO:0003924">
    <property type="term" value="F:GTPase activity"/>
    <property type="evidence" value="ECO:0007669"/>
    <property type="project" value="InterPro"/>
</dbReference>
<keyword evidence="4" id="KW-1185">Reference proteome</keyword>
<evidence type="ECO:0000313" key="3">
    <source>
        <dbReference type="EMBL" id="CAG8504322.1"/>
    </source>
</evidence>
<dbReference type="EMBL" id="CAJVPJ010000269">
    <property type="protein sequence ID" value="CAG8504322.1"/>
    <property type="molecule type" value="Genomic_DNA"/>
</dbReference>
<dbReference type="PROSITE" id="PS51421">
    <property type="entry name" value="RAS"/>
    <property type="match status" value="1"/>
</dbReference>
<accession>A0A9N8ZR24</accession>
<evidence type="ECO:0000259" key="2">
    <source>
        <dbReference type="PROSITE" id="PS50141"/>
    </source>
</evidence>
<dbReference type="Pfam" id="PF02137">
    <property type="entry name" value="A_deamin"/>
    <property type="match status" value="1"/>
</dbReference>
<dbReference type="OrthoDB" id="9989112at2759"/>
<dbReference type="GO" id="GO:0004000">
    <property type="term" value="F:adenosine deaminase activity"/>
    <property type="evidence" value="ECO:0007669"/>
    <property type="project" value="InterPro"/>
</dbReference>
<gene>
    <name evidence="3" type="ORF">POCULU_LOCUS2738</name>
</gene>
<dbReference type="PROSITE" id="PS50141">
    <property type="entry name" value="A_DEAMIN_EDITASE"/>
    <property type="match status" value="1"/>
</dbReference>
<dbReference type="GO" id="GO:0005525">
    <property type="term" value="F:GTP binding"/>
    <property type="evidence" value="ECO:0007669"/>
    <property type="project" value="InterPro"/>
</dbReference>
<dbReference type="AlphaFoldDB" id="A0A9N8ZR24"/>
<dbReference type="PROSITE" id="PS51419">
    <property type="entry name" value="RAB"/>
    <property type="match status" value="1"/>
</dbReference>
<comment type="similarity">
    <text evidence="1">Belongs to the small GTPase superfamily. Rab family.</text>
</comment>
<dbReference type="InterPro" id="IPR005225">
    <property type="entry name" value="Small_GTP-bd"/>
</dbReference>
<dbReference type="SMART" id="SM00175">
    <property type="entry name" value="RAB"/>
    <property type="match status" value="1"/>
</dbReference>
<dbReference type="PANTHER" id="PTHR47979">
    <property type="entry name" value="DRAB11-RELATED"/>
    <property type="match status" value="1"/>
</dbReference>
<dbReference type="FunFam" id="3.40.50.300:FF:001447">
    <property type="entry name" value="Ras-related protein Rab-1B"/>
    <property type="match status" value="1"/>
</dbReference>
<dbReference type="SMART" id="SM00552">
    <property type="entry name" value="ADEAMc"/>
    <property type="match status" value="1"/>
</dbReference>
<evidence type="ECO:0000313" key="4">
    <source>
        <dbReference type="Proteomes" id="UP000789572"/>
    </source>
</evidence>
<dbReference type="SMART" id="SM00174">
    <property type="entry name" value="RHO"/>
    <property type="match status" value="1"/>
</dbReference>
<sequence>MSNMQYDYIIKYIIIGDSGVGKLSNSVEFGARFVNVEDKRIKLQIWDTAGQESFRSITRNYYRGAVGALLVYDITRRETFEHLLMWLEDARQHSTSKTTYMLIGNKCDLEGKRAVSYEEGEAFARQRGLFFMETSAKTSANVEEAFVNIAHDIHEKIKAGIIDVNNEANGIKVGRFNPPRGNGRGRPVNLLKSSDSGGDASTLSLAQIQSSDDAELYKTAYIDVKQNRYLVDNDPGAHYAGSSIRVVNSDGFRRGRIDYESVGVLRTKPGRADSEPTLSMSCSDKIALWNVVGLQSALLSELIEPIYLSSIVVGDMFDHDSLARAFYGRCEGVQAMVWAKGFTTAEILVSGRKQGATKGTNGKYPSKTRYILATAELGFLTDKFSL</sequence>
<dbReference type="SUPFAM" id="SSF52540">
    <property type="entry name" value="P-loop containing nucleoside triphosphate hydrolases"/>
    <property type="match status" value="1"/>
</dbReference>
<dbReference type="PRINTS" id="PR00449">
    <property type="entry name" value="RASTRNSFRMNG"/>
</dbReference>
<name>A0A9N8ZR24_9GLOM</name>
<dbReference type="InterPro" id="IPR001806">
    <property type="entry name" value="Small_GTPase"/>
</dbReference>
<dbReference type="InterPro" id="IPR002466">
    <property type="entry name" value="A_deamin"/>
</dbReference>
<evidence type="ECO:0000256" key="1">
    <source>
        <dbReference type="ARBA" id="ARBA00006270"/>
    </source>
</evidence>
<dbReference type="NCBIfam" id="TIGR00231">
    <property type="entry name" value="small_GTP"/>
    <property type="match status" value="1"/>
</dbReference>
<dbReference type="GO" id="GO:0003723">
    <property type="term" value="F:RNA binding"/>
    <property type="evidence" value="ECO:0007669"/>
    <property type="project" value="InterPro"/>
</dbReference>